<protein>
    <submittedName>
        <fullName evidence="2">Uncharacterized protein</fullName>
    </submittedName>
</protein>
<feature type="region of interest" description="Disordered" evidence="1">
    <location>
        <begin position="49"/>
        <end position="187"/>
    </location>
</feature>
<proteinExistence type="predicted"/>
<reference evidence="3" key="1">
    <citation type="submission" date="2016-10" db="EMBL/GenBank/DDBJ databases">
        <authorList>
            <person name="Varghese N."/>
            <person name="Submissions S."/>
        </authorList>
    </citation>
    <scope>NUCLEOTIDE SEQUENCE [LARGE SCALE GENOMIC DNA]</scope>
    <source>
        <strain evidence="3">DSM 46136</strain>
    </source>
</reference>
<dbReference type="EMBL" id="FPBA01000024">
    <property type="protein sequence ID" value="SFU01158.1"/>
    <property type="molecule type" value="Genomic_DNA"/>
</dbReference>
<dbReference type="STRING" id="1296565.SAMN05660657_04709"/>
<accession>A0A1I7CP53</accession>
<dbReference type="Proteomes" id="UP000199546">
    <property type="component" value="Unassembled WGS sequence"/>
</dbReference>
<feature type="region of interest" description="Disordered" evidence="1">
    <location>
        <begin position="201"/>
        <end position="263"/>
    </location>
</feature>
<organism evidence="2 3">
    <name type="scientific">Geodermatophilus amargosae</name>
    <dbReference type="NCBI Taxonomy" id="1296565"/>
    <lineage>
        <taxon>Bacteria</taxon>
        <taxon>Bacillati</taxon>
        <taxon>Actinomycetota</taxon>
        <taxon>Actinomycetes</taxon>
        <taxon>Geodermatophilales</taxon>
        <taxon>Geodermatophilaceae</taxon>
        <taxon>Geodermatophilus</taxon>
    </lineage>
</organism>
<evidence type="ECO:0000256" key="1">
    <source>
        <dbReference type="SAM" id="MobiDB-lite"/>
    </source>
</evidence>
<dbReference type="AlphaFoldDB" id="A0A1I7CP53"/>
<gene>
    <name evidence="2" type="ORF">SAMN05660657_04709</name>
</gene>
<evidence type="ECO:0000313" key="2">
    <source>
        <dbReference type="EMBL" id="SFU01158.1"/>
    </source>
</evidence>
<feature type="compositionally biased region" description="Basic and acidic residues" evidence="1">
    <location>
        <begin position="177"/>
        <end position="187"/>
    </location>
</feature>
<feature type="compositionally biased region" description="Polar residues" evidence="1">
    <location>
        <begin position="67"/>
        <end position="82"/>
    </location>
</feature>
<evidence type="ECO:0000313" key="3">
    <source>
        <dbReference type="Proteomes" id="UP000199546"/>
    </source>
</evidence>
<feature type="compositionally biased region" description="Low complexity" evidence="1">
    <location>
        <begin position="83"/>
        <end position="100"/>
    </location>
</feature>
<keyword evidence="3" id="KW-1185">Reference proteome</keyword>
<name>A0A1I7CP53_9ACTN</name>
<sequence>MTEGQERYFLALTPTGRRQLTEHLPAAVATAASECIVGPLLDAPPCAGSGCAGRSRTDTTPAGGPTGSRTASTTRPALSHSWTSPTAATPSGPAADPGSAQRIKPPAHPSLLSACPSSRPDRGEQRPSYPRPFQPVRATCSHSGNPRSLDGNGFTLPWPGRHRGTDGRQRLPSGVPELKRGADRDGQTDAWAKVDLAPTTSFLLPPHDAEAPEDVPDLADRPVLQRPRDFTAGQLEVRHPSARKTRQDPDAGPVRSDVHVADGQELLVEGHRIVQ</sequence>